<dbReference type="AlphaFoldDB" id="A0A5B7EMQ1"/>
<evidence type="ECO:0000256" key="1">
    <source>
        <dbReference type="SAM" id="MobiDB-lite"/>
    </source>
</evidence>
<accession>A0A5B7EMQ1</accession>
<keyword evidence="3" id="KW-1185">Reference proteome</keyword>
<name>A0A5B7EMQ1_PORTR</name>
<dbReference type="EMBL" id="VSRR010003061">
    <property type="protein sequence ID" value="MPC34476.1"/>
    <property type="molecule type" value="Genomic_DNA"/>
</dbReference>
<evidence type="ECO:0000313" key="2">
    <source>
        <dbReference type="EMBL" id="MPC34476.1"/>
    </source>
</evidence>
<protein>
    <submittedName>
        <fullName evidence="2">Uncharacterized protein</fullName>
    </submittedName>
</protein>
<proteinExistence type="predicted"/>
<comment type="caution">
    <text evidence="2">The sequence shown here is derived from an EMBL/GenBank/DDBJ whole genome shotgun (WGS) entry which is preliminary data.</text>
</comment>
<gene>
    <name evidence="2" type="ORF">E2C01_027867</name>
</gene>
<organism evidence="2 3">
    <name type="scientific">Portunus trituberculatus</name>
    <name type="common">Swimming crab</name>
    <name type="synonym">Neptunus trituberculatus</name>
    <dbReference type="NCBI Taxonomy" id="210409"/>
    <lineage>
        <taxon>Eukaryota</taxon>
        <taxon>Metazoa</taxon>
        <taxon>Ecdysozoa</taxon>
        <taxon>Arthropoda</taxon>
        <taxon>Crustacea</taxon>
        <taxon>Multicrustacea</taxon>
        <taxon>Malacostraca</taxon>
        <taxon>Eumalacostraca</taxon>
        <taxon>Eucarida</taxon>
        <taxon>Decapoda</taxon>
        <taxon>Pleocyemata</taxon>
        <taxon>Brachyura</taxon>
        <taxon>Eubrachyura</taxon>
        <taxon>Portunoidea</taxon>
        <taxon>Portunidae</taxon>
        <taxon>Portuninae</taxon>
        <taxon>Portunus</taxon>
    </lineage>
</organism>
<evidence type="ECO:0000313" key="3">
    <source>
        <dbReference type="Proteomes" id="UP000324222"/>
    </source>
</evidence>
<sequence>MVGAKREAGAAVAGVCLGRRVQLGRPIHERGVILQTCFPDTLSMEGGQAVPPSQTEAPLLPDPPLSSYREPQEQTAARPAHPNTKYSCK</sequence>
<feature type="region of interest" description="Disordered" evidence="1">
    <location>
        <begin position="43"/>
        <end position="89"/>
    </location>
</feature>
<reference evidence="2 3" key="1">
    <citation type="submission" date="2019-05" db="EMBL/GenBank/DDBJ databases">
        <title>Another draft genome of Portunus trituberculatus and its Hox gene families provides insights of decapod evolution.</title>
        <authorList>
            <person name="Jeong J.-H."/>
            <person name="Song I."/>
            <person name="Kim S."/>
            <person name="Choi T."/>
            <person name="Kim D."/>
            <person name="Ryu S."/>
            <person name="Kim W."/>
        </authorList>
    </citation>
    <scope>NUCLEOTIDE SEQUENCE [LARGE SCALE GENOMIC DNA]</scope>
    <source>
        <tissue evidence="2">Muscle</tissue>
    </source>
</reference>
<dbReference type="Proteomes" id="UP000324222">
    <property type="component" value="Unassembled WGS sequence"/>
</dbReference>